<dbReference type="GO" id="GO:0003700">
    <property type="term" value="F:DNA-binding transcription factor activity"/>
    <property type="evidence" value="ECO:0007669"/>
    <property type="project" value="TreeGrafter"/>
</dbReference>
<evidence type="ECO:0000259" key="2">
    <source>
        <dbReference type="PROSITE" id="PS50943"/>
    </source>
</evidence>
<feature type="domain" description="HTH cro/C1-type" evidence="2">
    <location>
        <begin position="12"/>
        <end position="66"/>
    </location>
</feature>
<dbReference type="PROSITE" id="PS50943">
    <property type="entry name" value="HTH_CROC1"/>
    <property type="match status" value="1"/>
</dbReference>
<dbReference type="Proteomes" id="UP000009071">
    <property type="component" value="Chromosome"/>
</dbReference>
<dbReference type="KEGG" id="dma:DMR_10290"/>
<name>C4XKY1_SOLM1</name>
<sequence length="108" mass="11991">MGEILKVFGKRVRSLRRAKDMTQEQLAERAGLSLQSVGEIERGRGNPTLVNIERLSAALEEDLASLFDLGDVGMTREQVQKELLELLAGASEEQVRAILTMARVLIQK</sequence>
<organism evidence="3 4">
    <name type="scientific">Solidesulfovibrio magneticus (strain ATCC 700980 / DSM 13731 / RS-1)</name>
    <name type="common">Desulfovibrio magneticus</name>
    <dbReference type="NCBI Taxonomy" id="573370"/>
    <lineage>
        <taxon>Bacteria</taxon>
        <taxon>Pseudomonadati</taxon>
        <taxon>Thermodesulfobacteriota</taxon>
        <taxon>Desulfovibrionia</taxon>
        <taxon>Desulfovibrionales</taxon>
        <taxon>Desulfovibrionaceae</taxon>
        <taxon>Solidesulfovibrio</taxon>
    </lineage>
</organism>
<proteinExistence type="predicted"/>
<keyword evidence="4" id="KW-1185">Reference proteome</keyword>
<dbReference type="OrthoDB" id="5511017at2"/>
<dbReference type="eggNOG" id="COG1476">
    <property type="taxonomic scope" value="Bacteria"/>
</dbReference>
<dbReference type="InterPro" id="IPR050807">
    <property type="entry name" value="TransReg_Diox_bact_type"/>
</dbReference>
<dbReference type="Gene3D" id="1.10.260.40">
    <property type="entry name" value="lambda repressor-like DNA-binding domains"/>
    <property type="match status" value="1"/>
</dbReference>
<dbReference type="GO" id="GO:0003677">
    <property type="term" value="F:DNA binding"/>
    <property type="evidence" value="ECO:0007669"/>
    <property type="project" value="UniProtKB-KW"/>
</dbReference>
<dbReference type="PANTHER" id="PTHR46797">
    <property type="entry name" value="HTH-TYPE TRANSCRIPTIONAL REGULATOR"/>
    <property type="match status" value="1"/>
</dbReference>
<dbReference type="SMART" id="SM00530">
    <property type="entry name" value="HTH_XRE"/>
    <property type="match status" value="1"/>
</dbReference>
<dbReference type="InterPro" id="IPR001387">
    <property type="entry name" value="Cro/C1-type_HTH"/>
</dbReference>
<evidence type="ECO:0000313" key="3">
    <source>
        <dbReference type="EMBL" id="BAH74520.1"/>
    </source>
</evidence>
<dbReference type="SUPFAM" id="SSF47413">
    <property type="entry name" value="lambda repressor-like DNA-binding domains"/>
    <property type="match status" value="1"/>
</dbReference>
<dbReference type="GO" id="GO:0005829">
    <property type="term" value="C:cytosol"/>
    <property type="evidence" value="ECO:0007669"/>
    <property type="project" value="TreeGrafter"/>
</dbReference>
<accession>C4XKY1</accession>
<dbReference type="PANTHER" id="PTHR46797:SF1">
    <property type="entry name" value="METHYLPHOSPHONATE SYNTHASE"/>
    <property type="match status" value="1"/>
</dbReference>
<keyword evidence="1 3" id="KW-0238">DNA-binding</keyword>
<reference evidence="3 4" key="1">
    <citation type="journal article" date="2009" name="Genome Res.">
        <title>Whole genome sequence of Desulfovibrio magneticus strain RS-1 revealed common gene clusters in magnetotactic bacteria.</title>
        <authorList>
            <person name="Nakazawa H."/>
            <person name="Arakaki A."/>
            <person name="Narita-Yamada S."/>
            <person name="Yashiro I."/>
            <person name="Jinno K."/>
            <person name="Aoki N."/>
            <person name="Tsuruyama A."/>
            <person name="Okamura Y."/>
            <person name="Tanikawa S."/>
            <person name="Fujita N."/>
            <person name="Takeyama H."/>
            <person name="Matsunaga T."/>
        </authorList>
    </citation>
    <scope>NUCLEOTIDE SEQUENCE [LARGE SCALE GENOMIC DNA]</scope>
    <source>
        <strain evidence="4">ATCC 700980 / DSM 13731 / RS-1</strain>
    </source>
</reference>
<evidence type="ECO:0000313" key="4">
    <source>
        <dbReference type="Proteomes" id="UP000009071"/>
    </source>
</evidence>
<gene>
    <name evidence="3" type="ordered locus">DMR_10290</name>
</gene>
<dbReference type="CDD" id="cd00093">
    <property type="entry name" value="HTH_XRE"/>
    <property type="match status" value="1"/>
</dbReference>
<dbReference type="EMBL" id="AP010904">
    <property type="protein sequence ID" value="BAH74520.1"/>
    <property type="molecule type" value="Genomic_DNA"/>
</dbReference>
<dbReference type="HOGENOM" id="CLU_066192_17_5_7"/>
<protein>
    <submittedName>
        <fullName evidence="3">Xre family DNA-binding protein</fullName>
    </submittedName>
</protein>
<evidence type="ECO:0000256" key="1">
    <source>
        <dbReference type="ARBA" id="ARBA00023125"/>
    </source>
</evidence>
<dbReference type="InterPro" id="IPR010982">
    <property type="entry name" value="Lambda_DNA-bd_dom_sf"/>
</dbReference>
<dbReference type="AlphaFoldDB" id="C4XKY1"/>
<dbReference type="Pfam" id="PF01381">
    <property type="entry name" value="HTH_3"/>
    <property type="match status" value="1"/>
</dbReference>
<dbReference type="RefSeq" id="WP_012750591.1">
    <property type="nucleotide sequence ID" value="NC_012796.1"/>
</dbReference>